<evidence type="ECO:0000256" key="4">
    <source>
        <dbReference type="ARBA" id="ARBA00022692"/>
    </source>
</evidence>
<keyword evidence="6 7" id="KW-0472">Membrane</keyword>
<dbReference type="PANTHER" id="PTHR43744:SF12">
    <property type="entry name" value="ABC TRANSPORTER PERMEASE PROTEIN MG189-RELATED"/>
    <property type="match status" value="1"/>
</dbReference>
<feature type="transmembrane region" description="Helical" evidence="7">
    <location>
        <begin position="16"/>
        <end position="35"/>
    </location>
</feature>
<dbReference type="SUPFAM" id="SSF161098">
    <property type="entry name" value="MetI-like"/>
    <property type="match status" value="1"/>
</dbReference>
<accession>A0A1E3UCQ7</accession>
<evidence type="ECO:0000256" key="2">
    <source>
        <dbReference type="ARBA" id="ARBA00022448"/>
    </source>
</evidence>
<evidence type="ECO:0000313" key="10">
    <source>
        <dbReference type="Proteomes" id="UP000094271"/>
    </source>
</evidence>
<sequence>MMMKKKVTVLNCMKSAIWYLVVGMLSILFVLPFIWMVSTAFKTGPQCVDYPPTFIPRPFTLRSFTEVFSISPMLTYIKNSVVIVSLNILGTLVSCSLVAYGFSRFQCREKNIWFTILLSTMMIPGFTLLIPQFSMYTKLGWVNTILPLVIPTFLATNAFSVFILRQFFMSFPRELDEAARLDGCSYLGVFVKILLPNSKTVMFVVALFCFVGTWNDFFGPLIYLNDMEKYTLAVGLVMLKASQGSTLDMGPMMAGALLAVIPTFILYLTCQRYFVQGVVTSGLKG</sequence>
<dbReference type="GO" id="GO:0005886">
    <property type="term" value="C:plasma membrane"/>
    <property type="evidence" value="ECO:0007669"/>
    <property type="project" value="UniProtKB-SubCell"/>
</dbReference>
<dbReference type="PANTHER" id="PTHR43744">
    <property type="entry name" value="ABC TRANSPORTER PERMEASE PROTEIN MG189-RELATED-RELATED"/>
    <property type="match status" value="1"/>
</dbReference>
<protein>
    <recommendedName>
        <fullName evidence="8">ABC transmembrane type-1 domain-containing protein</fullName>
    </recommendedName>
</protein>
<evidence type="ECO:0000256" key="1">
    <source>
        <dbReference type="ARBA" id="ARBA00004651"/>
    </source>
</evidence>
<feature type="domain" description="ABC transmembrane type-1" evidence="8">
    <location>
        <begin position="77"/>
        <end position="270"/>
    </location>
</feature>
<organism evidence="9 10">
    <name type="scientific">Eisenbergiella tayi</name>
    <dbReference type="NCBI Taxonomy" id="1432052"/>
    <lineage>
        <taxon>Bacteria</taxon>
        <taxon>Bacillati</taxon>
        <taxon>Bacillota</taxon>
        <taxon>Clostridia</taxon>
        <taxon>Lachnospirales</taxon>
        <taxon>Lachnospiraceae</taxon>
        <taxon>Eisenbergiella</taxon>
    </lineage>
</organism>
<evidence type="ECO:0000259" key="8">
    <source>
        <dbReference type="PROSITE" id="PS50928"/>
    </source>
</evidence>
<feature type="transmembrane region" description="Helical" evidence="7">
    <location>
        <begin position="112"/>
        <end position="133"/>
    </location>
</feature>
<feature type="transmembrane region" description="Helical" evidence="7">
    <location>
        <begin position="145"/>
        <end position="164"/>
    </location>
</feature>
<keyword evidence="5 7" id="KW-1133">Transmembrane helix</keyword>
<evidence type="ECO:0000256" key="5">
    <source>
        <dbReference type="ARBA" id="ARBA00022989"/>
    </source>
</evidence>
<keyword evidence="4 7" id="KW-0812">Transmembrane</keyword>
<keyword evidence="3" id="KW-1003">Cell membrane</keyword>
<dbReference type="Pfam" id="PF00528">
    <property type="entry name" value="BPD_transp_1"/>
    <property type="match status" value="1"/>
</dbReference>
<feature type="transmembrane region" description="Helical" evidence="7">
    <location>
        <begin position="201"/>
        <end position="223"/>
    </location>
</feature>
<feature type="transmembrane region" description="Helical" evidence="7">
    <location>
        <begin position="81"/>
        <end position="100"/>
    </location>
</feature>
<proteinExistence type="inferred from homology"/>
<feature type="transmembrane region" description="Helical" evidence="7">
    <location>
        <begin position="249"/>
        <end position="268"/>
    </location>
</feature>
<dbReference type="PROSITE" id="PS50928">
    <property type="entry name" value="ABC_TM1"/>
    <property type="match status" value="1"/>
</dbReference>
<evidence type="ECO:0000256" key="7">
    <source>
        <dbReference type="RuleBase" id="RU363032"/>
    </source>
</evidence>
<evidence type="ECO:0000256" key="6">
    <source>
        <dbReference type="ARBA" id="ARBA00023136"/>
    </source>
</evidence>
<evidence type="ECO:0000313" key="9">
    <source>
        <dbReference type="EMBL" id="ODR47563.1"/>
    </source>
</evidence>
<dbReference type="Proteomes" id="UP000094271">
    <property type="component" value="Unassembled WGS sequence"/>
</dbReference>
<name>A0A1E3UCQ7_9FIRM</name>
<gene>
    <name evidence="9" type="ORF">BEI59_23135</name>
</gene>
<dbReference type="InterPro" id="IPR035906">
    <property type="entry name" value="MetI-like_sf"/>
</dbReference>
<dbReference type="Gene3D" id="1.10.3720.10">
    <property type="entry name" value="MetI-like"/>
    <property type="match status" value="1"/>
</dbReference>
<evidence type="ECO:0000256" key="3">
    <source>
        <dbReference type="ARBA" id="ARBA00022475"/>
    </source>
</evidence>
<dbReference type="EMBL" id="MEHA01000020">
    <property type="protein sequence ID" value="ODR47563.1"/>
    <property type="molecule type" value="Genomic_DNA"/>
</dbReference>
<dbReference type="InterPro" id="IPR000515">
    <property type="entry name" value="MetI-like"/>
</dbReference>
<dbReference type="GO" id="GO:0055085">
    <property type="term" value="P:transmembrane transport"/>
    <property type="evidence" value="ECO:0007669"/>
    <property type="project" value="InterPro"/>
</dbReference>
<reference evidence="9 10" key="1">
    <citation type="submission" date="2016-08" db="EMBL/GenBank/DDBJ databases">
        <authorList>
            <person name="Seilhamer J.J."/>
        </authorList>
    </citation>
    <scope>NUCLEOTIDE SEQUENCE [LARGE SCALE GENOMIC DNA]</scope>
    <source>
        <strain evidence="9 10">NML150140-1</strain>
    </source>
</reference>
<comment type="caution">
    <text evidence="9">The sequence shown here is derived from an EMBL/GenBank/DDBJ whole genome shotgun (WGS) entry which is preliminary data.</text>
</comment>
<dbReference type="AlphaFoldDB" id="A0A1E3UCQ7"/>
<keyword evidence="2 7" id="KW-0813">Transport</keyword>
<comment type="similarity">
    <text evidence="7">Belongs to the binding-protein-dependent transport system permease family.</text>
</comment>
<dbReference type="CDD" id="cd06261">
    <property type="entry name" value="TM_PBP2"/>
    <property type="match status" value="1"/>
</dbReference>
<comment type="subcellular location">
    <subcellularLocation>
        <location evidence="1 7">Cell membrane</location>
        <topology evidence="1 7">Multi-pass membrane protein</topology>
    </subcellularLocation>
</comment>